<protein>
    <submittedName>
        <fullName evidence="2">Uncharacterized protein</fullName>
    </submittedName>
</protein>
<feature type="region of interest" description="Disordered" evidence="1">
    <location>
        <begin position="56"/>
        <end position="97"/>
    </location>
</feature>
<keyword evidence="3" id="KW-1185">Reference proteome</keyword>
<name>A0AAD2HXE7_9AGAR</name>
<dbReference type="Proteomes" id="UP001295794">
    <property type="component" value="Unassembled WGS sequence"/>
</dbReference>
<feature type="compositionally biased region" description="Low complexity" evidence="1">
    <location>
        <begin position="62"/>
        <end position="77"/>
    </location>
</feature>
<proteinExistence type="predicted"/>
<comment type="caution">
    <text evidence="2">The sequence shown here is derived from an EMBL/GenBank/DDBJ whole genome shotgun (WGS) entry which is preliminary data.</text>
</comment>
<organism evidence="2 3">
    <name type="scientific">Mycena citricolor</name>
    <dbReference type="NCBI Taxonomy" id="2018698"/>
    <lineage>
        <taxon>Eukaryota</taxon>
        <taxon>Fungi</taxon>
        <taxon>Dikarya</taxon>
        <taxon>Basidiomycota</taxon>
        <taxon>Agaricomycotina</taxon>
        <taxon>Agaricomycetes</taxon>
        <taxon>Agaricomycetidae</taxon>
        <taxon>Agaricales</taxon>
        <taxon>Marasmiineae</taxon>
        <taxon>Mycenaceae</taxon>
        <taxon>Mycena</taxon>
    </lineage>
</organism>
<gene>
    <name evidence="2" type="ORF">MYCIT1_LOCUS36986</name>
</gene>
<evidence type="ECO:0000313" key="2">
    <source>
        <dbReference type="EMBL" id="CAK5284024.1"/>
    </source>
</evidence>
<accession>A0AAD2HXE7</accession>
<dbReference type="EMBL" id="CAVNYO010000478">
    <property type="protein sequence ID" value="CAK5284024.1"/>
    <property type="molecule type" value="Genomic_DNA"/>
</dbReference>
<dbReference type="AlphaFoldDB" id="A0AAD2HXE7"/>
<evidence type="ECO:0000313" key="3">
    <source>
        <dbReference type="Proteomes" id="UP001295794"/>
    </source>
</evidence>
<evidence type="ECO:0000256" key="1">
    <source>
        <dbReference type="SAM" id="MobiDB-lite"/>
    </source>
</evidence>
<reference evidence="2" key="1">
    <citation type="submission" date="2023-11" db="EMBL/GenBank/DDBJ databases">
        <authorList>
            <person name="De Vega J J."/>
            <person name="De Vega J J."/>
        </authorList>
    </citation>
    <scope>NUCLEOTIDE SEQUENCE</scope>
</reference>
<sequence length="262" mass="28781">MQAFAPFLQPPLPLITQRIDWSENAERTLPVYGAKMDAARLQAELLARRPIVTSAPDPALVSSSGSGQASPAAGRASLGTRAPLMAPQTSTPSSDARLLQPAHGLAACPAFTSTPAEAPHDIVGSTAAPLSIKIDRKYEIPQGQPGKQGRGGYDLENKLKGECHWSAEEYEEVGSLVLELAPKYLNQDVCFRRNKTLPIAALCLEVRRFILHVPNPHLSRLKVLEKHPFLRPYRDHWPIKAFIKLHLKATSRKHRTSQADDN</sequence>